<accession>A0ABN3IPK4</accession>
<dbReference type="InterPro" id="IPR000182">
    <property type="entry name" value="GNAT_dom"/>
</dbReference>
<feature type="region of interest" description="Disordered" evidence="1">
    <location>
        <begin position="310"/>
        <end position="366"/>
    </location>
</feature>
<evidence type="ECO:0000313" key="4">
    <source>
        <dbReference type="Proteomes" id="UP001500058"/>
    </source>
</evidence>
<dbReference type="InterPro" id="IPR016181">
    <property type="entry name" value="Acyl_CoA_acyltransferase"/>
</dbReference>
<reference evidence="3 4" key="1">
    <citation type="journal article" date="2019" name="Int. J. Syst. Evol. Microbiol.">
        <title>The Global Catalogue of Microorganisms (GCM) 10K type strain sequencing project: providing services to taxonomists for standard genome sequencing and annotation.</title>
        <authorList>
            <consortium name="The Broad Institute Genomics Platform"/>
            <consortium name="The Broad Institute Genome Sequencing Center for Infectious Disease"/>
            <person name="Wu L."/>
            <person name="Ma J."/>
        </authorList>
    </citation>
    <scope>NUCLEOTIDE SEQUENCE [LARGE SCALE GENOMIC DNA]</scope>
    <source>
        <strain evidence="3 4">JCM 6921</strain>
    </source>
</reference>
<evidence type="ECO:0000313" key="3">
    <source>
        <dbReference type="EMBL" id="GAA2409321.1"/>
    </source>
</evidence>
<evidence type="ECO:0000259" key="2">
    <source>
        <dbReference type="PROSITE" id="PS51186"/>
    </source>
</evidence>
<evidence type="ECO:0000256" key="1">
    <source>
        <dbReference type="SAM" id="MobiDB-lite"/>
    </source>
</evidence>
<protein>
    <recommendedName>
        <fullName evidence="2">N-acetyltransferase domain-containing protein</fullName>
    </recommendedName>
</protein>
<feature type="compositionally biased region" description="Basic and acidic residues" evidence="1">
    <location>
        <begin position="318"/>
        <end position="339"/>
    </location>
</feature>
<feature type="compositionally biased region" description="Basic and acidic residues" evidence="1">
    <location>
        <begin position="356"/>
        <end position="366"/>
    </location>
</feature>
<sequence length="366" mass="39303">MALPSPLTVKSAAEVRLDSLVRLVRAYERAITGTAWCTGGDILLETGHPAHDALRDSWCVIRPQGEVVAWAALTARGGPSLDCTLTVLPDGSDRIARELVTRLLRRADELSRECGGSRPATLCGVLNGDPVVPRVLQEAGFLRQITYNRCEIDLSRAALPAELPEGGRIRQVDSASDDTRALYDIHLRTRTTGARTLGPETFRARLEQLGAATARRVGVSLLMEFDGTPAGHVLAQAWEGRGRIVDMAVAPAFRGRGVGLVLIGAALDRLREAGCGRALVALDSSRLESRHDLYEALAVTGEYAVTQYVRGPSGAGRAGREEHGRLRSPGDPRPPEDTRASGSRASRPRLPGPGCRRGDPHSDARI</sequence>
<keyword evidence="4" id="KW-1185">Reference proteome</keyword>
<dbReference type="Pfam" id="PF00583">
    <property type="entry name" value="Acetyltransf_1"/>
    <property type="match status" value="1"/>
</dbReference>
<dbReference type="RefSeq" id="WP_344632658.1">
    <property type="nucleotide sequence ID" value="NZ_BAAATJ010000022.1"/>
</dbReference>
<feature type="domain" description="N-acetyltransferase" evidence="2">
    <location>
        <begin position="167"/>
        <end position="334"/>
    </location>
</feature>
<name>A0ABN3IPK4_9ACTN</name>
<gene>
    <name evidence="3" type="ORF">GCM10010420_42170</name>
</gene>
<dbReference type="SUPFAM" id="SSF55729">
    <property type="entry name" value="Acyl-CoA N-acyltransferases (Nat)"/>
    <property type="match status" value="1"/>
</dbReference>
<proteinExistence type="predicted"/>
<dbReference type="Proteomes" id="UP001500058">
    <property type="component" value="Unassembled WGS sequence"/>
</dbReference>
<dbReference type="EMBL" id="BAAATJ010000022">
    <property type="protein sequence ID" value="GAA2409321.1"/>
    <property type="molecule type" value="Genomic_DNA"/>
</dbReference>
<comment type="caution">
    <text evidence="3">The sequence shown here is derived from an EMBL/GenBank/DDBJ whole genome shotgun (WGS) entry which is preliminary data.</text>
</comment>
<dbReference type="CDD" id="cd04301">
    <property type="entry name" value="NAT_SF"/>
    <property type="match status" value="1"/>
</dbReference>
<dbReference type="Gene3D" id="3.40.630.30">
    <property type="match status" value="1"/>
</dbReference>
<organism evidence="3 4">
    <name type="scientific">Streptomyces glaucosporus</name>
    <dbReference type="NCBI Taxonomy" id="284044"/>
    <lineage>
        <taxon>Bacteria</taxon>
        <taxon>Bacillati</taxon>
        <taxon>Actinomycetota</taxon>
        <taxon>Actinomycetes</taxon>
        <taxon>Kitasatosporales</taxon>
        <taxon>Streptomycetaceae</taxon>
        <taxon>Streptomyces</taxon>
    </lineage>
</organism>
<dbReference type="PROSITE" id="PS51186">
    <property type="entry name" value="GNAT"/>
    <property type="match status" value="1"/>
</dbReference>